<dbReference type="EMBL" id="JBHSRF010000050">
    <property type="protein sequence ID" value="MFC6084868.1"/>
    <property type="molecule type" value="Genomic_DNA"/>
</dbReference>
<dbReference type="InterPro" id="IPR027417">
    <property type="entry name" value="P-loop_NTPase"/>
</dbReference>
<keyword evidence="1" id="KW-0808">Transferase</keyword>
<organism evidence="1 2">
    <name type="scientific">Sphaerisporangium aureirubrum</name>
    <dbReference type="NCBI Taxonomy" id="1544736"/>
    <lineage>
        <taxon>Bacteria</taxon>
        <taxon>Bacillati</taxon>
        <taxon>Actinomycetota</taxon>
        <taxon>Actinomycetes</taxon>
        <taxon>Streptosporangiales</taxon>
        <taxon>Streptosporangiaceae</taxon>
        <taxon>Sphaerisporangium</taxon>
    </lineage>
</organism>
<dbReference type="Gene3D" id="3.40.50.300">
    <property type="entry name" value="P-loop containing nucleotide triphosphate hydrolases"/>
    <property type="match status" value="1"/>
</dbReference>
<dbReference type="PANTHER" id="PTHR36978:SF4">
    <property type="entry name" value="P-LOOP CONTAINING NUCLEOSIDE TRIPHOSPHATE HYDROLASE PROTEIN"/>
    <property type="match status" value="1"/>
</dbReference>
<dbReference type="GO" id="GO:0016740">
    <property type="term" value="F:transferase activity"/>
    <property type="evidence" value="ECO:0007669"/>
    <property type="project" value="UniProtKB-KW"/>
</dbReference>
<gene>
    <name evidence="1" type="ORF">ACFP1K_27150</name>
</gene>
<reference evidence="2" key="1">
    <citation type="journal article" date="2019" name="Int. J. Syst. Evol. Microbiol.">
        <title>The Global Catalogue of Microorganisms (GCM) 10K type strain sequencing project: providing services to taxonomists for standard genome sequencing and annotation.</title>
        <authorList>
            <consortium name="The Broad Institute Genomics Platform"/>
            <consortium name="The Broad Institute Genome Sequencing Center for Infectious Disease"/>
            <person name="Wu L."/>
            <person name="Ma J."/>
        </authorList>
    </citation>
    <scope>NUCLEOTIDE SEQUENCE [LARGE SCALE GENOMIC DNA]</scope>
    <source>
        <strain evidence="2">JCM 30346</strain>
    </source>
</reference>
<dbReference type="Proteomes" id="UP001596137">
    <property type="component" value="Unassembled WGS sequence"/>
</dbReference>
<dbReference type="Pfam" id="PF17784">
    <property type="entry name" value="Sulfotransfer_4"/>
    <property type="match status" value="1"/>
</dbReference>
<keyword evidence="2" id="KW-1185">Reference proteome</keyword>
<evidence type="ECO:0000313" key="2">
    <source>
        <dbReference type="Proteomes" id="UP001596137"/>
    </source>
</evidence>
<sequence length="224" mass="24525">MTLKVIGAGVGRTGTLSLKAALERLGYGPCFHGRHVLDHPDRLPLWRAAADGEPVDWHAVFAGYAASVDWPGAAYWRPLAATFPDAKVILTVRDAGRWYDSVRDTIFQMFGDGSGDADPRVAEARDVVPGLDVFTSFHRRMIWDGFFGGRFADRGHAIAVYEAHNAEVLREVPPGRLLVVEPGSGWEPLCAFLGVDVPAEPYPRLNDPAAFWSRVAARVAESRS</sequence>
<dbReference type="RefSeq" id="WP_380758387.1">
    <property type="nucleotide sequence ID" value="NZ_JBHSRF010000050.1"/>
</dbReference>
<name>A0ABW1NNG5_9ACTN</name>
<accession>A0ABW1NNG5</accession>
<evidence type="ECO:0000313" key="1">
    <source>
        <dbReference type="EMBL" id="MFC6084868.1"/>
    </source>
</evidence>
<comment type="caution">
    <text evidence="1">The sequence shown here is derived from an EMBL/GenBank/DDBJ whole genome shotgun (WGS) entry which is preliminary data.</text>
</comment>
<dbReference type="EC" id="2.8.2.-" evidence="1"/>
<proteinExistence type="predicted"/>
<dbReference type="InterPro" id="IPR040632">
    <property type="entry name" value="Sulfotransfer_4"/>
</dbReference>
<dbReference type="SUPFAM" id="SSF52540">
    <property type="entry name" value="P-loop containing nucleoside triphosphate hydrolases"/>
    <property type="match status" value="1"/>
</dbReference>
<protein>
    <submittedName>
        <fullName evidence="1">Sulfotransferase family protein</fullName>
        <ecNumber evidence="1">2.8.2.-</ecNumber>
    </submittedName>
</protein>
<dbReference type="PANTHER" id="PTHR36978">
    <property type="entry name" value="P-LOOP CONTAINING NUCLEOTIDE TRIPHOSPHATE HYDROLASE"/>
    <property type="match status" value="1"/>
</dbReference>